<evidence type="ECO:0000313" key="4">
    <source>
        <dbReference type="Proteomes" id="UP001597374"/>
    </source>
</evidence>
<evidence type="ECO:0000313" key="3">
    <source>
        <dbReference type="EMBL" id="MFD2245542.1"/>
    </source>
</evidence>
<feature type="chain" id="PRO_5045851569" evidence="1">
    <location>
        <begin position="20"/>
        <end position="205"/>
    </location>
</feature>
<gene>
    <name evidence="3" type="ORF">ACFSKP_04695</name>
</gene>
<evidence type="ECO:0000259" key="2">
    <source>
        <dbReference type="Pfam" id="PF13568"/>
    </source>
</evidence>
<dbReference type="RefSeq" id="WP_250428967.1">
    <property type="nucleotide sequence ID" value="NZ_JALPRR010000002.1"/>
</dbReference>
<evidence type="ECO:0000256" key="1">
    <source>
        <dbReference type="SAM" id="SignalP"/>
    </source>
</evidence>
<protein>
    <submittedName>
        <fullName evidence="3">Porin family protein</fullName>
    </submittedName>
</protein>
<proteinExistence type="predicted"/>
<name>A0ABW5CVA1_9BACT</name>
<accession>A0ABW5CVA1</accession>
<dbReference type="EMBL" id="JBHUIM010000001">
    <property type="protein sequence ID" value="MFD2245542.1"/>
    <property type="molecule type" value="Genomic_DNA"/>
</dbReference>
<dbReference type="Pfam" id="PF13568">
    <property type="entry name" value="OMP_b-brl_2"/>
    <property type="match status" value="1"/>
</dbReference>
<keyword evidence="1" id="KW-0732">Signal</keyword>
<feature type="signal peptide" evidence="1">
    <location>
        <begin position="1"/>
        <end position="19"/>
    </location>
</feature>
<organism evidence="3 4">
    <name type="scientific">Pontibacter ruber</name>
    <dbReference type="NCBI Taxonomy" id="1343895"/>
    <lineage>
        <taxon>Bacteria</taxon>
        <taxon>Pseudomonadati</taxon>
        <taxon>Bacteroidota</taxon>
        <taxon>Cytophagia</taxon>
        <taxon>Cytophagales</taxon>
        <taxon>Hymenobacteraceae</taxon>
        <taxon>Pontibacter</taxon>
    </lineage>
</organism>
<sequence length="205" mass="22430">MKKLILLVSFALIASVGSAQQLGIKAGATYASFKGDDAKNFNYRFGYTAGLMLQQHITEIIGVQVEALYTSKGAVLEYQASGNNIEDKYRLNYVDVPVLLHLSQGGLFIDLGPQVSFIAKARRITDTTPNNSSTTVTVKREITDDPYQIDLGYAAGLGFRATNGLGLELRYNGGLKKIGDENTLENRQVRNSTFYLMASYLLGGR</sequence>
<dbReference type="InterPro" id="IPR025665">
    <property type="entry name" value="Beta-barrel_OMP_2"/>
</dbReference>
<keyword evidence="4" id="KW-1185">Reference proteome</keyword>
<dbReference type="Proteomes" id="UP001597374">
    <property type="component" value="Unassembled WGS sequence"/>
</dbReference>
<feature type="domain" description="Outer membrane protein beta-barrel" evidence="2">
    <location>
        <begin position="21"/>
        <end position="178"/>
    </location>
</feature>
<comment type="caution">
    <text evidence="3">The sequence shown here is derived from an EMBL/GenBank/DDBJ whole genome shotgun (WGS) entry which is preliminary data.</text>
</comment>
<reference evidence="4" key="1">
    <citation type="journal article" date="2019" name="Int. J. Syst. Evol. Microbiol.">
        <title>The Global Catalogue of Microorganisms (GCM) 10K type strain sequencing project: providing services to taxonomists for standard genome sequencing and annotation.</title>
        <authorList>
            <consortium name="The Broad Institute Genomics Platform"/>
            <consortium name="The Broad Institute Genome Sequencing Center for Infectious Disease"/>
            <person name="Wu L."/>
            <person name="Ma J."/>
        </authorList>
    </citation>
    <scope>NUCLEOTIDE SEQUENCE [LARGE SCALE GENOMIC DNA]</scope>
    <source>
        <strain evidence="4">CGMCC 4.1782</strain>
    </source>
</reference>